<keyword evidence="2" id="KW-1185">Reference proteome</keyword>
<dbReference type="AlphaFoldDB" id="A0A6A6TXD0"/>
<gene>
    <name evidence="1" type="ORF">BT63DRAFT_116899</name>
</gene>
<accession>A0A6A6TXD0</accession>
<protein>
    <submittedName>
        <fullName evidence="1">Uncharacterized protein</fullName>
    </submittedName>
</protein>
<proteinExistence type="predicted"/>
<dbReference type="Proteomes" id="UP000799302">
    <property type="component" value="Unassembled WGS sequence"/>
</dbReference>
<dbReference type="OrthoDB" id="3819893at2759"/>
<evidence type="ECO:0000313" key="1">
    <source>
        <dbReference type="EMBL" id="KAF2663981.1"/>
    </source>
</evidence>
<evidence type="ECO:0000313" key="2">
    <source>
        <dbReference type="Proteomes" id="UP000799302"/>
    </source>
</evidence>
<organism evidence="1 2">
    <name type="scientific">Microthyrium microscopicum</name>
    <dbReference type="NCBI Taxonomy" id="703497"/>
    <lineage>
        <taxon>Eukaryota</taxon>
        <taxon>Fungi</taxon>
        <taxon>Dikarya</taxon>
        <taxon>Ascomycota</taxon>
        <taxon>Pezizomycotina</taxon>
        <taxon>Dothideomycetes</taxon>
        <taxon>Dothideomycetes incertae sedis</taxon>
        <taxon>Microthyriales</taxon>
        <taxon>Microthyriaceae</taxon>
        <taxon>Microthyrium</taxon>
    </lineage>
</organism>
<reference evidence="1" key="1">
    <citation type="journal article" date="2020" name="Stud. Mycol.">
        <title>101 Dothideomycetes genomes: a test case for predicting lifestyles and emergence of pathogens.</title>
        <authorList>
            <person name="Haridas S."/>
            <person name="Albert R."/>
            <person name="Binder M."/>
            <person name="Bloem J."/>
            <person name="Labutti K."/>
            <person name="Salamov A."/>
            <person name="Andreopoulos B."/>
            <person name="Baker S."/>
            <person name="Barry K."/>
            <person name="Bills G."/>
            <person name="Bluhm B."/>
            <person name="Cannon C."/>
            <person name="Castanera R."/>
            <person name="Culley D."/>
            <person name="Daum C."/>
            <person name="Ezra D."/>
            <person name="Gonzalez J."/>
            <person name="Henrissat B."/>
            <person name="Kuo A."/>
            <person name="Liang C."/>
            <person name="Lipzen A."/>
            <person name="Lutzoni F."/>
            <person name="Magnuson J."/>
            <person name="Mondo S."/>
            <person name="Nolan M."/>
            <person name="Ohm R."/>
            <person name="Pangilinan J."/>
            <person name="Park H.-J."/>
            <person name="Ramirez L."/>
            <person name="Alfaro M."/>
            <person name="Sun H."/>
            <person name="Tritt A."/>
            <person name="Yoshinaga Y."/>
            <person name="Zwiers L.-H."/>
            <person name="Turgeon B."/>
            <person name="Goodwin S."/>
            <person name="Spatafora J."/>
            <person name="Crous P."/>
            <person name="Grigoriev I."/>
        </authorList>
    </citation>
    <scope>NUCLEOTIDE SEQUENCE</scope>
    <source>
        <strain evidence="1">CBS 115976</strain>
    </source>
</reference>
<sequence>MFSVPHNELFQPDGDYGVGSIRSCQYFLSGACSHAHAISCEILIHKYSCGCTKNEEFKQCDARAGTNVRCSPTTKESFPESTHMCFMHMVKPGIDKMSR</sequence>
<dbReference type="EMBL" id="MU004244">
    <property type="protein sequence ID" value="KAF2663981.1"/>
    <property type="molecule type" value="Genomic_DNA"/>
</dbReference>
<name>A0A6A6TXD0_9PEZI</name>